<dbReference type="RefSeq" id="XP_019479850.1">
    <property type="nucleotide sequence ID" value="XM_019624305.1"/>
</dbReference>
<feature type="transmembrane region" description="Helical" evidence="2">
    <location>
        <begin position="124"/>
        <end position="147"/>
    </location>
</feature>
<keyword evidence="2" id="KW-0812">Transmembrane</keyword>
<dbReference type="PANTHER" id="PTHR20765">
    <property type="entry name" value="SOLUTE CARRIER FAMILY 43 MEMBER 3-RELATED"/>
    <property type="match status" value="1"/>
</dbReference>
<dbReference type="RefSeq" id="XP_019479849.1">
    <property type="nucleotide sequence ID" value="XM_019624304.1"/>
</dbReference>
<dbReference type="GO" id="GO:0022857">
    <property type="term" value="F:transmembrane transporter activity"/>
    <property type="evidence" value="ECO:0007669"/>
    <property type="project" value="InterPro"/>
</dbReference>
<feature type="transmembrane region" description="Helical" evidence="2">
    <location>
        <begin position="407"/>
        <end position="428"/>
    </location>
</feature>
<dbReference type="GO" id="GO:0016020">
    <property type="term" value="C:membrane"/>
    <property type="evidence" value="ECO:0007669"/>
    <property type="project" value="UniProtKB-SubCell"/>
</dbReference>
<dbReference type="Pfam" id="PF07690">
    <property type="entry name" value="MFS_1"/>
    <property type="match status" value="1"/>
</dbReference>
<accession>A0A8B7PVT2</accession>
<dbReference type="RefSeq" id="XP_019479851.1">
    <property type="nucleotide sequence ID" value="XM_019624306.1"/>
</dbReference>
<evidence type="ECO:0000313" key="4">
    <source>
        <dbReference type="RefSeq" id="XP_019479847.1"/>
    </source>
</evidence>
<feature type="transmembrane region" description="Helical" evidence="2">
    <location>
        <begin position="70"/>
        <end position="92"/>
    </location>
</feature>
<organism evidence="3 4">
    <name type="scientific">Hipposideros armiger</name>
    <name type="common">Great Himalayan leaf-nosed bat</name>
    <dbReference type="NCBI Taxonomy" id="186990"/>
    <lineage>
        <taxon>Eukaryota</taxon>
        <taxon>Metazoa</taxon>
        <taxon>Chordata</taxon>
        <taxon>Craniata</taxon>
        <taxon>Vertebrata</taxon>
        <taxon>Euteleostomi</taxon>
        <taxon>Mammalia</taxon>
        <taxon>Eutheria</taxon>
        <taxon>Laurasiatheria</taxon>
        <taxon>Chiroptera</taxon>
        <taxon>Yinpterochiroptera</taxon>
        <taxon>Rhinolophoidea</taxon>
        <taxon>Hipposideridae</taxon>
        <taxon>Hipposideros</taxon>
    </lineage>
</organism>
<feature type="transmembrane region" description="Helical" evidence="2">
    <location>
        <begin position="471"/>
        <end position="492"/>
    </location>
</feature>
<dbReference type="CTD" id="29015"/>
<evidence type="ECO:0000313" key="6">
    <source>
        <dbReference type="RefSeq" id="XP_019479849.1"/>
    </source>
</evidence>
<dbReference type="Gene3D" id="1.20.1250.20">
    <property type="entry name" value="MFS general substrate transporter like domains"/>
    <property type="match status" value="2"/>
</dbReference>
<keyword evidence="2" id="KW-0472">Membrane</keyword>
<dbReference type="OrthoDB" id="330047at2759"/>
<dbReference type="AlphaFoldDB" id="A0A8B7PVT2"/>
<keyword evidence="3" id="KW-1185">Reference proteome</keyword>
<proteinExistence type="predicted"/>
<evidence type="ECO:0000256" key="1">
    <source>
        <dbReference type="ARBA" id="ARBA00004141"/>
    </source>
</evidence>
<protein>
    <submittedName>
        <fullName evidence="4 5">Solute carrier family 43 member 3 isoform X1</fullName>
    </submittedName>
</protein>
<name>A0A8B7PVT2_HIPAR</name>
<feature type="transmembrane region" description="Helical" evidence="2">
    <location>
        <begin position="99"/>
        <end position="118"/>
    </location>
</feature>
<feature type="transmembrane region" description="Helical" evidence="2">
    <location>
        <begin position="440"/>
        <end position="459"/>
    </location>
</feature>
<dbReference type="RefSeq" id="XP_019479847.1">
    <property type="nucleotide sequence ID" value="XM_019624302.1"/>
</dbReference>
<gene>
    <name evidence="4 5 6 7 8" type="primary">SLC43A3</name>
</gene>
<feature type="transmembrane region" description="Helical" evidence="2">
    <location>
        <begin position="159"/>
        <end position="180"/>
    </location>
</feature>
<reference evidence="4 5" key="1">
    <citation type="submission" date="2025-04" db="UniProtKB">
        <authorList>
            <consortium name="RefSeq"/>
        </authorList>
    </citation>
    <scope>IDENTIFICATION</scope>
    <source>
        <tissue evidence="4 5">Muscle</tissue>
    </source>
</reference>
<dbReference type="PANTHER" id="PTHR20765:SF1">
    <property type="entry name" value="EQUILIBRATIVE NUCLEOBASE TRANSPORTER 1"/>
    <property type="match status" value="1"/>
</dbReference>
<feature type="transmembrane region" description="Helical" evidence="2">
    <location>
        <begin position="331"/>
        <end position="354"/>
    </location>
</feature>
<sequence>MPGQGSPLRVATLPTGLLECLGFAGVLFGWASLVFVFKIEHYFEELCEPHAGLMGNATGQDDCKAQDERFSLIFTLASFMNNFMTFPTGYIFDRFKTTVARLIAIFFYTSATLMIAFISADSAVLLFLAMPMLTVGGNLFLITNLQVGNLFGKHRSTIITLYNGAFDSSSAVFLIIKLLYEQGISLRASFIFLSVCSAWHVGRTFLLMPWGHIPYPLPPNYSYGPWPGLGSGTFCFHSLCSGNGTRGEKKETAEPEKLDLLSEEFQSPEEEAPGPGQQQEALSFWSHVLSQRFAWHLVWLSVIQLWHYLFIGTLNSLLTNLAVGDRALVSSYTNAFAVTQFFGVLCAPWNGLLMDRLKQKFQKEAQKTGSPASEVALLSAVPSLALTSLLCLGFALCASVRVLPLQYVTFILQVISRSFLYGGNAAFLTLVFPSEHFGKLLGLLMALSAIVSLLQFPIFTLIKGPLWGDLFYVNVTLVLFTLLTFVHPFLVYRECWRKEPSPATA</sequence>
<evidence type="ECO:0000313" key="3">
    <source>
        <dbReference type="Proteomes" id="UP000694851"/>
    </source>
</evidence>
<dbReference type="GeneID" id="109371655"/>
<dbReference type="InterPro" id="IPR027197">
    <property type="entry name" value="SLC43A3"/>
</dbReference>
<dbReference type="KEGG" id="hai:109371655"/>
<comment type="subcellular location">
    <subcellularLocation>
        <location evidence="1">Membrane</location>
        <topology evidence="1">Multi-pass membrane protein</topology>
    </subcellularLocation>
</comment>
<evidence type="ECO:0000313" key="7">
    <source>
        <dbReference type="RefSeq" id="XP_019479850.1"/>
    </source>
</evidence>
<dbReference type="InterPro" id="IPR011701">
    <property type="entry name" value="MFS"/>
</dbReference>
<keyword evidence="2" id="KW-1133">Transmembrane helix</keyword>
<dbReference type="RefSeq" id="XP_019479848.1">
    <property type="nucleotide sequence ID" value="XM_019624303.1"/>
</dbReference>
<feature type="transmembrane region" description="Helical" evidence="2">
    <location>
        <begin position="293"/>
        <end position="311"/>
    </location>
</feature>
<evidence type="ECO:0000256" key="2">
    <source>
        <dbReference type="SAM" id="Phobius"/>
    </source>
</evidence>
<dbReference type="Proteomes" id="UP000694851">
    <property type="component" value="Unplaced"/>
</dbReference>
<dbReference type="InterPro" id="IPR036259">
    <property type="entry name" value="MFS_trans_sf"/>
</dbReference>
<feature type="transmembrane region" description="Helical" evidence="2">
    <location>
        <begin position="375"/>
        <end position="401"/>
    </location>
</feature>
<feature type="transmembrane region" description="Helical" evidence="2">
    <location>
        <begin position="12"/>
        <end position="37"/>
    </location>
</feature>
<dbReference type="SUPFAM" id="SSF103473">
    <property type="entry name" value="MFS general substrate transporter"/>
    <property type="match status" value="1"/>
</dbReference>
<evidence type="ECO:0000313" key="5">
    <source>
        <dbReference type="RefSeq" id="XP_019479848.1"/>
    </source>
</evidence>
<evidence type="ECO:0000313" key="8">
    <source>
        <dbReference type="RefSeq" id="XP_019479851.1"/>
    </source>
</evidence>